<comment type="subcellular location">
    <subcellularLocation>
        <location evidence="1">Cell envelope</location>
    </subcellularLocation>
</comment>
<dbReference type="Gene3D" id="2.40.420.20">
    <property type="match status" value="1"/>
</dbReference>
<evidence type="ECO:0000256" key="1">
    <source>
        <dbReference type="ARBA" id="ARBA00004196"/>
    </source>
</evidence>
<name>A0A1T4NIQ5_9HYPH</name>
<evidence type="ECO:0000256" key="3">
    <source>
        <dbReference type="SAM" id="Coils"/>
    </source>
</evidence>
<dbReference type="AlphaFoldDB" id="A0A1T4NIQ5"/>
<organism evidence="9 10">
    <name type="scientific">Enhydrobacter aerosaccus</name>
    <dbReference type="NCBI Taxonomy" id="225324"/>
    <lineage>
        <taxon>Bacteria</taxon>
        <taxon>Pseudomonadati</taxon>
        <taxon>Pseudomonadota</taxon>
        <taxon>Alphaproteobacteria</taxon>
        <taxon>Hyphomicrobiales</taxon>
        <taxon>Enhydrobacter</taxon>
    </lineage>
</organism>
<gene>
    <name evidence="9" type="ORF">SAMN02745126_02304</name>
</gene>
<dbReference type="InterPro" id="IPR006143">
    <property type="entry name" value="RND_pump_MFP"/>
</dbReference>
<evidence type="ECO:0000259" key="8">
    <source>
        <dbReference type="Pfam" id="PF25967"/>
    </source>
</evidence>
<feature type="compositionally biased region" description="Low complexity" evidence="4">
    <location>
        <begin position="36"/>
        <end position="78"/>
    </location>
</feature>
<reference evidence="10" key="1">
    <citation type="submission" date="2017-02" db="EMBL/GenBank/DDBJ databases">
        <authorList>
            <person name="Varghese N."/>
            <person name="Submissions S."/>
        </authorList>
    </citation>
    <scope>NUCLEOTIDE SEQUENCE [LARGE SCALE GENOMIC DNA]</scope>
    <source>
        <strain evidence="10">ATCC 27094</strain>
    </source>
</reference>
<sequence length="419" mass="45322">MTPRASTTRNRLLVAAVVAAAAIGIVGQFEGWWRNPSTGTSSGPTPSPATGQAQTSQSAPATTTQTAPPDAASAKVPVAKPKVQTISDTLEITGNAAAVSQVKLVARVVGYLEKIHFEDGALVRKGDLLFTIQQDQWKAQLQQAKAQLQLQQAALSYAKTEVQRYTELVKRSAAPQIEIDHWVFEKESAEANILAAQAQIAIAQLNLDYTEVRAPFDGQMSKHLIDPGNVVGATTETALAQITQLDPIYVEANISSQQALQIRTNLDQRRLSLEELHKVPVDVALANETGFPLHGTLQYVAPQIDPATGTLLVRALLANPNRILVPGIFAKMRIPMGKEIQRALLVPDRALQEDQGGRYLLVLDKDDIVRQRYVQIGQQVGALRVILGGLDANDRVVIGELWRSTPGTKVSPQLKSIDG</sequence>
<dbReference type="Gene3D" id="1.10.287.470">
    <property type="entry name" value="Helix hairpin bin"/>
    <property type="match status" value="1"/>
</dbReference>
<dbReference type="InterPro" id="IPR058626">
    <property type="entry name" value="MdtA-like_b-barrel"/>
</dbReference>
<evidence type="ECO:0000259" key="5">
    <source>
        <dbReference type="Pfam" id="PF25876"/>
    </source>
</evidence>
<feature type="coiled-coil region" evidence="3">
    <location>
        <begin position="134"/>
        <end position="161"/>
    </location>
</feature>
<evidence type="ECO:0000256" key="2">
    <source>
        <dbReference type="ARBA" id="ARBA00009477"/>
    </source>
</evidence>
<feature type="domain" description="Multidrug resistance protein MdtA-like C-terminal permuted SH3" evidence="8">
    <location>
        <begin position="343"/>
        <end position="401"/>
    </location>
</feature>
<dbReference type="InterPro" id="IPR058625">
    <property type="entry name" value="MdtA-like_BSH"/>
</dbReference>
<keyword evidence="10" id="KW-1185">Reference proteome</keyword>
<dbReference type="PANTHER" id="PTHR30158:SF24">
    <property type="entry name" value="HLYD FAMILY SECRETION PROTEIN"/>
    <property type="match status" value="1"/>
</dbReference>
<feature type="region of interest" description="Disordered" evidence="4">
    <location>
        <begin position="35"/>
        <end position="78"/>
    </location>
</feature>
<feature type="domain" description="Multidrug resistance protein MdtA-like barrel-sandwich hybrid" evidence="6">
    <location>
        <begin position="101"/>
        <end position="242"/>
    </location>
</feature>
<feature type="domain" description="Multidrug resistance protein MdtA-like alpha-helical hairpin" evidence="5">
    <location>
        <begin position="140"/>
        <end position="210"/>
    </location>
</feature>
<dbReference type="SUPFAM" id="SSF111369">
    <property type="entry name" value="HlyD-like secretion proteins"/>
    <property type="match status" value="1"/>
</dbReference>
<accession>A0A1T4NIQ5</accession>
<dbReference type="Pfam" id="PF25876">
    <property type="entry name" value="HH_MFP_RND"/>
    <property type="match status" value="1"/>
</dbReference>
<dbReference type="InterPro" id="IPR058624">
    <property type="entry name" value="MdtA-like_HH"/>
</dbReference>
<dbReference type="Pfam" id="PF25917">
    <property type="entry name" value="BSH_RND"/>
    <property type="match status" value="1"/>
</dbReference>
<dbReference type="OrthoDB" id="9816569at2"/>
<dbReference type="NCBIfam" id="TIGR01730">
    <property type="entry name" value="RND_mfp"/>
    <property type="match status" value="1"/>
</dbReference>
<dbReference type="PANTHER" id="PTHR30158">
    <property type="entry name" value="ACRA/E-RELATED COMPONENT OF DRUG EFFLUX TRANSPORTER"/>
    <property type="match status" value="1"/>
</dbReference>
<evidence type="ECO:0000313" key="9">
    <source>
        <dbReference type="EMBL" id="SJZ79114.1"/>
    </source>
</evidence>
<evidence type="ECO:0000256" key="4">
    <source>
        <dbReference type="SAM" id="MobiDB-lite"/>
    </source>
</evidence>
<protein>
    <submittedName>
        <fullName evidence="9">RND family efflux transporter, MFP subunit</fullName>
    </submittedName>
</protein>
<comment type="similarity">
    <text evidence="2">Belongs to the membrane fusion protein (MFP) (TC 8.A.1) family.</text>
</comment>
<keyword evidence="3" id="KW-0175">Coiled coil</keyword>
<evidence type="ECO:0000259" key="6">
    <source>
        <dbReference type="Pfam" id="PF25917"/>
    </source>
</evidence>
<proteinExistence type="inferred from homology"/>
<dbReference type="Gene3D" id="2.40.50.100">
    <property type="match status" value="1"/>
</dbReference>
<dbReference type="Gene3D" id="2.40.30.170">
    <property type="match status" value="1"/>
</dbReference>
<evidence type="ECO:0000313" key="10">
    <source>
        <dbReference type="Proteomes" id="UP000190092"/>
    </source>
</evidence>
<dbReference type="RefSeq" id="WP_085934007.1">
    <property type="nucleotide sequence ID" value="NZ_FUWJ01000002.1"/>
</dbReference>
<dbReference type="Pfam" id="PF25967">
    <property type="entry name" value="RND-MFP_C"/>
    <property type="match status" value="1"/>
</dbReference>
<dbReference type="GO" id="GO:0030313">
    <property type="term" value="C:cell envelope"/>
    <property type="evidence" value="ECO:0007669"/>
    <property type="project" value="UniProtKB-SubCell"/>
</dbReference>
<dbReference type="STRING" id="225324.SAMN02745126_02304"/>
<evidence type="ECO:0000259" key="7">
    <source>
        <dbReference type="Pfam" id="PF25944"/>
    </source>
</evidence>
<dbReference type="EMBL" id="FUWJ01000002">
    <property type="protein sequence ID" value="SJZ79114.1"/>
    <property type="molecule type" value="Genomic_DNA"/>
</dbReference>
<dbReference type="GO" id="GO:0022857">
    <property type="term" value="F:transmembrane transporter activity"/>
    <property type="evidence" value="ECO:0007669"/>
    <property type="project" value="InterPro"/>
</dbReference>
<dbReference type="Pfam" id="PF25944">
    <property type="entry name" value="Beta-barrel_RND"/>
    <property type="match status" value="1"/>
</dbReference>
<feature type="domain" description="Multidrug resistance protein MdtA-like beta-barrel" evidence="7">
    <location>
        <begin position="247"/>
        <end position="337"/>
    </location>
</feature>
<dbReference type="Proteomes" id="UP000190092">
    <property type="component" value="Unassembled WGS sequence"/>
</dbReference>
<dbReference type="GO" id="GO:0046677">
    <property type="term" value="P:response to antibiotic"/>
    <property type="evidence" value="ECO:0007669"/>
    <property type="project" value="TreeGrafter"/>
</dbReference>
<dbReference type="InterPro" id="IPR058627">
    <property type="entry name" value="MdtA-like_C"/>
</dbReference>
<dbReference type="GO" id="GO:0005886">
    <property type="term" value="C:plasma membrane"/>
    <property type="evidence" value="ECO:0007669"/>
    <property type="project" value="TreeGrafter"/>
</dbReference>